<name>A0A1J9QZP3_9EURO</name>
<gene>
    <name evidence="2" type="ORF">ACJ73_07375</name>
</gene>
<protein>
    <submittedName>
        <fullName evidence="2">Uncharacterized protein</fullName>
    </submittedName>
</protein>
<dbReference type="STRING" id="1658174.A0A1J9QZP3"/>
<feature type="compositionally biased region" description="Basic residues" evidence="1">
    <location>
        <begin position="152"/>
        <end position="161"/>
    </location>
</feature>
<keyword evidence="3" id="KW-1185">Reference proteome</keyword>
<dbReference type="OrthoDB" id="4354814at2759"/>
<organism evidence="2 3">
    <name type="scientific">Blastomyces percursus</name>
    <dbReference type="NCBI Taxonomy" id="1658174"/>
    <lineage>
        <taxon>Eukaryota</taxon>
        <taxon>Fungi</taxon>
        <taxon>Dikarya</taxon>
        <taxon>Ascomycota</taxon>
        <taxon>Pezizomycotina</taxon>
        <taxon>Eurotiomycetes</taxon>
        <taxon>Eurotiomycetidae</taxon>
        <taxon>Onygenales</taxon>
        <taxon>Ajellomycetaceae</taxon>
        <taxon>Blastomyces</taxon>
    </lineage>
</organism>
<comment type="caution">
    <text evidence="2">The sequence shown here is derived from an EMBL/GenBank/DDBJ whole genome shotgun (WGS) entry which is preliminary data.</text>
</comment>
<dbReference type="Proteomes" id="UP000242791">
    <property type="component" value="Unassembled WGS sequence"/>
</dbReference>
<dbReference type="VEuPathDB" id="FungiDB:ACJ73_07375"/>
<dbReference type="EMBL" id="LGTZ01001477">
    <property type="protein sequence ID" value="OJD21284.1"/>
    <property type="molecule type" value="Genomic_DNA"/>
</dbReference>
<sequence length="161" mass="17907">MRLGINHIDKVEFLALYPAVQMQALNENNIKSGFGAAGLVPYDPEQVLSRLNTTMKNPTPLGPLIASRLPRPQQRLMTYASWSGKLRRSRNISSTQEVKELRAANAKKIKRDRGRTYVAQEGALGVEEGLDCVRRVNELDEEVGEASDSQPRKRAASRCSS</sequence>
<proteinExistence type="predicted"/>
<feature type="non-terminal residue" evidence="2">
    <location>
        <position position="161"/>
    </location>
</feature>
<dbReference type="AlphaFoldDB" id="A0A1J9QZP3"/>
<evidence type="ECO:0000313" key="2">
    <source>
        <dbReference type="EMBL" id="OJD21284.1"/>
    </source>
</evidence>
<evidence type="ECO:0000256" key="1">
    <source>
        <dbReference type="SAM" id="MobiDB-lite"/>
    </source>
</evidence>
<feature type="region of interest" description="Disordered" evidence="1">
    <location>
        <begin position="140"/>
        <end position="161"/>
    </location>
</feature>
<evidence type="ECO:0000313" key="3">
    <source>
        <dbReference type="Proteomes" id="UP000242791"/>
    </source>
</evidence>
<reference evidence="2 3" key="1">
    <citation type="submission" date="2015-08" db="EMBL/GenBank/DDBJ databases">
        <title>Emmonsia species relationships and genome sequence.</title>
        <authorList>
            <person name="Cuomo C.A."/>
            <person name="Schwartz I.S."/>
            <person name="Kenyon C."/>
            <person name="De Hoog G.S."/>
            <person name="Govender N.P."/>
            <person name="Botha A."/>
            <person name="Moreno L."/>
            <person name="De Vries M."/>
            <person name="Munoz J.F."/>
            <person name="Stielow J.B."/>
        </authorList>
    </citation>
    <scope>NUCLEOTIDE SEQUENCE [LARGE SCALE GENOMIC DNA]</scope>
    <source>
        <strain evidence="2 3">EI222</strain>
    </source>
</reference>
<accession>A0A1J9QZP3</accession>